<feature type="transmembrane region" description="Helical" evidence="5">
    <location>
        <begin position="230"/>
        <end position="250"/>
    </location>
</feature>
<evidence type="ECO:0000313" key="6">
    <source>
        <dbReference type="EMBL" id="MFD2533250.1"/>
    </source>
</evidence>
<feature type="transmembrane region" description="Helical" evidence="5">
    <location>
        <begin position="203"/>
        <end position="224"/>
    </location>
</feature>
<feature type="transmembrane region" description="Helical" evidence="5">
    <location>
        <begin position="14"/>
        <end position="32"/>
    </location>
</feature>
<evidence type="ECO:0000256" key="5">
    <source>
        <dbReference type="SAM" id="Phobius"/>
    </source>
</evidence>
<keyword evidence="4 5" id="KW-0472">Membrane</keyword>
<evidence type="ECO:0000256" key="1">
    <source>
        <dbReference type="ARBA" id="ARBA00004141"/>
    </source>
</evidence>
<keyword evidence="7" id="KW-1185">Reference proteome</keyword>
<evidence type="ECO:0000256" key="2">
    <source>
        <dbReference type="ARBA" id="ARBA00022692"/>
    </source>
</evidence>
<evidence type="ECO:0000256" key="4">
    <source>
        <dbReference type="ARBA" id="ARBA00023136"/>
    </source>
</evidence>
<keyword evidence="3 5" id="KW-1133">Transmembrane helix</keyword>
<reference evidence="7" key="1">
    <citation type="journal article" date="2019" name="Int. J. Syst. Evol. Microbiol.">
        <title>The Global Catalogue of Microorganisms (GCM) 10K type strain sequencing project: providing services to taxonomists for standard genome sequencing and annotation.</title>
        <authorList>
            <consortium name="The Broad Institute Genomics Platform"/>
            <consortium name="The Broad Institute Genome Sequencing Center for Infectious Disease"/>
            <person name="Wu L."/>
            <person name="Ma J."/>
        </authorList>
    </citation>
    <scope>NUCLEOTIDE SEQUENCE [LARGE SCALE GENOMIC DNA]</scope>
    <source>
        <strain evidence="7">KCTC 52042</strain>
    </source>
</reference>
<gene>
    <name evidence="6" type="ORF">ACFSVN_12420</name>
</gene>
<dbReference type="Proteomes" id="UP001597460">
    <property type="component" value="Unassembled WGS sequence"/>
</dbReference>
<feature type="transmembrane region" description="Helical" evidence="5">
    <location>
        <begin position="130"/>
        <end position="151"/>
    </location>
</feature>
<keyword evidence="2 5" id="KW-0812">Transmembrane</keyword>
<evidence type="ECO:0000313" key="7">
    <source>
        <dbReference type="Proteomes" id="UP001597460"/>
    </source>
</evidence>
<dbReference type="InterPro" id="IPR000537">
    <property type="entry name" value="UbiA_prenyltransferase"/>
</dbReference>
<organism evidence="6 7">
    <name type="scientific">Gracilimonas halophila</name>
    <dbReference type="NCBI Taxonomy" id="1834464"/>
    <lineage>
        <taxon>Bacteria</taxon>
        <taxon>Pseudomonadati</taxon>
        <taxon>Balneolota</taxon>
        <taxon>Balneolia</taxon>
        <taxon>Balneolales</taxon>
        <taxon>Balneolaceae</taxon>
        <taxon>Gracilimonas</taxon>
    </lineage>
</organism>
<sequence length="288" mass="32313">MLKQLLNFIIHLRLHYQFFILSGGYLLAGLFVEDINWGQFGLQFLNVHVLLFGGATAYNSWWDKDEGPIGGLISPPKMDRWMWPVSMGMQYIGLAWAITIGWNYTIIYSISMLLFWLYSTPLARWKGKPVLSLIAIGGSTGTNSFFLGFLAAGGYPITFLENAIALGVALILLSLYPVSQVFQTDEDERRGDKTFAVVFGLKGVKELFTILFPLGSALLGWGLFLQSTTLGFLFTGVNIMAYIGLSYFVWKLEGKSEEYPLVMKIKFMASLSFVLFICTALVYQALMM</sequence>
<dbReference type="RefSeq" id="WP_390303203.1">
    <property type="nucleotide sequence ID" value="NZ_JBHULI010000025.1"/>
</dbReference>
<proteinExistence type="predicted"/>
<dbReference type="Pfam" id="PF01040">
    <property type="entry name" value="UbiA"/>
    <property type="match status" value="1"/>
</dbReference>
<feature type="transmembrane region" description="Helical" evidence="5">
    <location>
        <begin position="44"/>
        <end position="62"/>
    </location>
</feature>
<evidence type="ECO:0000256" key="3">
    <source>
        <dbReference type="ARBA" id="ARBA00022989"/>
    </source>
</evidence>
<dbReference type="EMBL" id="JBHULI010000025">
    <property type="protein sequence ID" value="MFD2533250.1"/>
    <property type="molecule type" value="Genomic_DNA"/>
</dbReference>
<name>A0ABW5JL46_9BACT</name>
<accession>A0ABW5JL46</accession>
<feature type="transmembrane region" description="Helical" evidence="5">
    <location>
        <begin position="262"/>
        <end position="286"/>
    </location>
</feature>
<feature type="transmembrane region" description="Helical" evidence="5">
    <location>
        <begin position="163"/>
        <end position="182"/>
    </location>
</feature>
<feature type="transmembrane region" description="Helical" evidence="5">
    <location>
        <begin position="91"/>
        <end position="118"/>
    </location>
</feature>
<comment type="caution">
    <text evidence="6">The sequence shown here is derived from an EMBL/GenBank/DDBJ whole genome shotgun (WGS) entry which is preliminary data.</text>
</comment>
<protein>
    <submittedName>
        <fullName evidence="6">UbiA family prenyltransferase</fullName>
    </submittedName>
</protein>
<comment type="subcellular location">
    <subcellularLocation>
        <location evidence="1">Membrane</location>
        <topology evidence="1">Multi-pass membrane protein</topology>
    </subcellularLocation>
</comment>